<evidence type="ECO:0000256" key="2">
    <source>
        <dbReference type="ARBA" id="ARBA00022427"/>
    </source>
</evidence>
<organism evidence="9 10">
    <name type="scientific">Pygocentrus nattereri</name>
    <name type="common">Red-bellied piranha</name>
    <dbReference type="NCBI Taxonomy" id="42514"/>
    <lineage>
        <taxon>Eukaryota</taxon>
        <taxon>Metazoa</taxon>
        <taxon>Chordata</taxon>
        <taxon>Craniata</taxon>
        <taxon>Vertebrata</taxon>
        <taxon>Euteleostomi</taxon>
        <taxon>Actinopterygii</taxon>
        <taxon>Neopterygii</taxon>
        <taxon>Teleostei</taxon>
        <taxon>Ostariophysi</taxon>
        <taxon>Characiformes</taxon>
        <taxon>Characoidei</taxon>
        <taxon>Pygocentrus</taxon>
    </lineage>
</organism>
<keyword evidence="5 8" id="KW-0965">Cell junction</keyword>
<dbReference type="PROSITE" id="PS01346">
    <property type="entry name" value="CLAUDIN"/>
    <property type="match status" value="1"/>
</dbReference>
<evidence type="ECO:0000313" key="9">
    <source>
        <dbReference type="Ensembl" id="ENSPNAP00000018870.2"/>
    </source>
</evidence>
<dbReference type="Ensembl" id="ENSPNAT00000028409.2">
    <property type="protein sequence ID" value="ENSPNAP00000018870.2"/>
    <property type="gene ID" value="ENSPNAG00000025352.2"/>
</dbReference>
<protein>
    <recommendedName>
        <fullName evidence="8">Claudin</fullName>
    </recommendedName>
</protein>
<keyword evidence="2 8" id="KW-0796">Tight junction</keyword>
<keyword evidence="6 8" id="KW-1133">Transmembrane helix</keyword>
<feature type="transmembrane region" description="Helical" evidence="8">
    <location>
        <begin position="122"/>
        <end position="144"/>
    </location>
</feature>
<evidence type="ECO:0000313" key="10">
    <source>
        <dbReference type="Proteomes" id="UP001501920"/>
    </source>
</evidence>
<dbReference type="InterPro" id="IPR006187">
    <property type="entry name" value="Claudin"/>
</dbReference>
<dbReference type="GO" id="GO:0005886">
    <property type="term" value="C:plasma membrane"/>
    <property type="evidence" value="ECO:0007669"/>
    <property type="project" value="UniProtKB-SubCell"/>
</dbReference>
<evidence type="ECO:0000256" key="7">
    <source>
        <dbReference type="ARBA" id="ARBA00023136"/>
    </source>
</evidence>
<dbReference type="GeneTree" id="ENSGT00940000164824"/>
<reference evidence="9 10" key="1">
    <citation type="submission" date="2020-10" db="EMBL/GenBank/DDBJ databases">
        <title>Pygocentrus nattereri (red-bellied piranha) genome, fPygNat1, primary haplotype.</title>
        <authorList>
            <person name="Myers G."/>
            <person name="Meyer A."/>
            <person name="Karagic N."/>
            <person name="Pippel M."/>
            <person name="Winkler S."/>
            <person name="Tracey A."/>
            <person name="Wood J."/>
            <person name="Formenti G."/>
            <person name="Howe K."/>
            <person name="Fedrigo O."/>
            <person name="Jarvis E.D."/>
        </authorList>
    </citation>
    <scope>NUCLEOTIDE SEQUENCE [LARGE SCALE GENOMIC DNA]</scope>
</reference>
<comment type="similarity">
    <text evidence="1 8">Belongs to the claudin family.</text>
</comment>
<dbReference type="OMA" id="CIRHADI"/>
<keyword evidence="7 8" id="KW-0472">Membrane</keyword>
<reference evidence="9" key="2">
    <citation type="submission" date="2025-08" db="UniProtKB">
        <authorList>
            <consortium name="Ensembl"/>
        </authorList>
    </citation>
    <scope>IDENTIFICATION</scope>
</reference>
<keyword evidence="3 8" id="KW-1003">Cell membrane</keyword>
<evidence type="ECO:0000256" key="3">
    <source>
        <dbReference type="ARBA" id="ARBA00022475"/>
    </source>
</evidence>
<feature type="transmembrane region" description="Helical" evidence="8">
    <location>
        <begin position="78"/>
        <end position="101"/>
    </location>
</feature>
<evidence type="ECO:0000256" key="6">
    <source>
        <dbReference type="ARBA" id="ARBA00022989"/>
    </source>
</evidence>
<proteinExistence type="inferred from homology"/>
<dbReference type="Pfam" id="PF00822">
    <property type="entry name" value="PMP22_Claudin"/>
    <property type="match status" value="1"/>
</dbReference>
<evidence type="ECO:0000256" key="1">
    <source>
        <dbReference type="ARBA" id="ARBA00008295"/>
    </source>
</evidence>
<reference evidence="9" key="3">
    <citation type="submission" date="2025-09" db="UniProtKB">
        <authorList>
            <consortium name="Ensembl"/>
        </authorList>
    </citation>
    <scope>IDENTIFICATION</scope>
</reference>
<comment type="function">
    <text evidence="8">Claudins function as major constituents of the tight junction complexes that regulate the permeability of epithelia.</text>
</comment>
<dbReference type="Proteomes" id="UP001501920">
    <property type="component" value="Chromosome 17"/>
</dbReference>
<dbReference type="PRINTS" id="PR01077">
    <property type="entry name" value="CLAUDIN"/>
</dbReference>
<dbReference type="InterPro" id="IPR004031">
    <property type="entry name" value="PMP22/EMP/MP20/Claudin"/>
</dbReference>
<keyword evidence="10" id="KW-1185">Reference proteome</keyword>
<dbReference type="AlphaFoldDB" id="A0A3B4D5S4"/>
<name>A0A3B4D5S4_PYGNA</name>
<evidence type="ECO:0000256" key="8">
    <source>
        <dbReference type="RuleBase" id="RU060637"/>
    </source>
</evidence>
<dbReference type="GO" id="GO:0005198">
    <property type="term" value="F:structural molecule activity"/>
    <property type="evidence" value="ECO:0007669"/>
    <property type="project" value="InterPro"/>
</dbReference>
<dbReference type="GeneID" id="108410418"/>
<accession>A0A3B4D5S4</accession>
<dbReference type="Gene3D" id="1.20.140.150">
    <property type="match status" value="1"/>
</dbReference>
<sequence length="224" mass="24752">MRGKLEILAMVLGAIGLVGVITVTALPMWKVTAFIGANLIVMETQWEGLWMVCVRQADINMQCKVYDSLLILPPDIQAARGLMCVAIVLATLGILVSACGLRQTIWWQDHGQGKKVALVGGACLFLASALATLIPVCWTTNTIVRDFYNPNVMESRKREIGQSLYIGYATAMVLLVAGVILIFRCQKGHNEEEEGGYAPAVDERMDMMSLKRTPSDYYDMKQYV</sequence>
<evidence type="ECO:0000256" key="5">
    <source>
        <dbReference type="ARBA" id="ARBA00022949"/>
    </source>
</evidence>
<dbReference type="GO" id="GO:0005923">
    <property type="term" value="C:bicellular tight junction"/>
    <property type="evidence" value="ECO:0007669"/>
    <property type="project" value="UniProtKB-SubCell"/>
</dbReference>
<feature type="transmembrane region" description="Helical" evidence="8">
    <location>
        <begin position="164"/>
        <end position="183"/>
    </location>
</feature>
<dbReference type="InterPro" id="IPR017974">
    <property type="entry name" value="Claudin_CS"/>
</dbReference>
<comment type="subcellular location">
    <subcellularLocation>
        <location evidence="8">Cell junction</location>
        <location evidence="8">Tight junction</location>
    </subcellularLocation>
    <subcellularLocation>
        <location evidence="8">Cell membrane</location>
        <topology evidence="8">Multi-pass membrane protein</topology>
    </subcellularLocation>
</comment>
<evidence type="ECO:0000256" key="4">
    <source>
        <dbReference type="ARBA" id="ARBA00022692"/>
    </source>
</evidence>
<dbReference type="RefSeq" id="XP_017536969.1">
    <property type="nucleotide sequence ID" value="XM_017681480.1"/>
</dbReference>
<dbReference type="PANTHER" id="PTHR12002">
    <property type="entry name" value="CLAUDIN"/>
    <property type="match status" value="1"/>
</dbReference>
<dbReference type="FunFam" id="1.20.140.150:FF:000001">
    <property type="entry name" value="Claudin"/>
    <property type="match status" value="1"/>
</dbReference>
<feature type="transmembrane region" description="Helical" evidence="8">
    <location>
        <begin position="7"/>
        <end position="29"/>
    </location>
</feature>
<dbReference type="STRING" id="42514.ENSPNAP00000018870"/>
<keyword evidence="4 8" id="KW-0812">Transmembrane</keyword>